<sequence length="439" mass="51679">MYQTYHYAGRNYMQFSQNPVQNKKQDIQNGYSEQCLKQIEQCQCCSFYIFDIDEPGSLIDPQNQIFLIGQNKSVKQTNGESNLLYLKARFIRVIGVIEKDIYQILNLLVINEEGELQVLNLILYTQQVPDVSFDFISQNLQPDQVYAFEIQLIEMADIFEFKQYSQAKTIKGAPRLIHMHQNQTLKSDQIKSYPNLQLSNLHEIQYDLKRHIVHKVYNILGVLKYYSIQKLDNFQYPEQNCFAYLHLVDRNSQSFKAKVWGNSDEFSQLKAKQVILLMNYKIDYQNIQNQLSTQSQISASFAEQQAEIQLQSIGFSRYEINPVFISPSDLNQLEFVRDQIFFSTINELNYMKGFFDEIVLTEMLIEVAYLNEYPLRITFQDVNYQTISTVVENKDLEDSLRKENLDEYSSCYFNLYIRPKLSFEANGQQNVVLYLRDLN</sequence>
<evidence type="ECO:0000313" key="1">
    <source>
        <dbReference type="EMBL" id="EAS07537.1"/>
    </source>
</evidence>
<dbReference type="RefSeq" id="XP_001027779.1">
    <property type="nucleotide sequence ID" value="XM_001027779.1"/>
</dbReference>
<dbReference type="KEGG" id="tet:TTHERM_00678030"/>
<dbReference type="AlphaFoldDB" id="I7MJV5"/>
<name>I7MJV5_TETTS</name>
<dbReference type="EMBL" id="GG662216">
    <property type="protein sequence ID" value="EAS07537.1"/>
    <property type="molecule type" value="Genomic_DNA"/>
</dbReference>
<accession>I7MJV5</accession>
<dbReference type="Proteomes" id="UP000009168">
    <property type="component" value="Unassembled WGS sequence"/>
</dbReference>
<proteinExistence type="predicted"/>
<dbReference type="HOGENOM" id="CLU_624854_0_0_1"/>
<reference evidence="2" key="1">
    <citation type="journal article" date="2006" name="PLoS Biol.">
        <title>Macronuclear genome sequence of the ciliate Tetrahymena thermophila, a model eukaryote.</title>
        <authorList>
            <person name="Eisen J.A."/>
            <person name="Coyne R.S."/>
            <person name="Wu M."/>
            <person name="Wu D."/>
            <person name="Thiagarajan M."/>
            <person name="Wortman J.R."/>
            <person name="Badger J.H."/>
            <person name="Ren Q."/>
            <person name="Amedeo P."/>
            <person name="Jones K.M."/>
            <person name="Tallon L.J."/>
            <person name="Delcher A.L."/>
            <person name="Salzberg S.L."/>
            <person name="Silva J.C."/>
            <person name="Haas B.J."/>
            <person name="Majoros W.H."/>
            <person name="Farzad M."/>
            <person name="Carlton J.M."/>
            <person name="Smith R.K. Jr."/>
            <person name="Garg J."/>
            <person name="Pearlman R.E."/>
            <person name="Karrer K.M."/>
            <person name="Sun L."/>
            <person name="Manning G."/>
            <person name="Elde N.C."/>
            <person name="Turkewitz A.P."/>
            <person name="Asai D.J."/>
            <person name="Wilkes D.E."/>
            <person name="Wang Y."/>
            <person name="Cai H."/>
            <person name="Collins K."/>
            <person name="Stewart B.A."/>
            <person name="Lee S.R."/>
            <person name="Wilamowska K."/>
            <person name="Weinberg Z."/>
            <person name="Ruzzo W.L."/>
            <person name="Wloga D."/>
            <person name="Gaertig J."/>
            <person name="Frankel J."/>
            <person name="Tsao C.-C."/>
            <person name="Gorovsky M.A."/>
            <person name="Keeling P.J."/>
            <person name="Waller R.F."/>
            <person name="Patron N.J."/>
            <person name="Cherry J.M."/>
            <person name="Stover N.A."/>
            <person name="Krieger C.J."/>
            <person name="del Toro C."/>
            <person name="Ryder H.F."/>
            <person name="Williamson S.C."/>
            <person name="Barbeau R.A."/>
            <person name="Hamilton E.P."/>
            <person name="Orias E."/>
        </authorList>
    </citation>
    <scope>NUCLEOTIDE SEQUENCE [LARGE SCALE GENOMIC DNA]</scope>
    <source>
        <strain evidence="2">SB210</strain>
    </source>
</reference>
<evidence type="ECO:0000313" key="2">
    <source>
        <dbReference type="Proteomes" id="UP000009168"/>
    </source>
</evidence>
<dbReference type="InParanoid" id="I7MJV5"/>
<keyword evidence="2" id="KW-1185">Reference proteome</keyword>
<gene>
    <name evidence="1" type="ORF">TTHERM_00678030</name>
</gene>
<protein>
    <submittedName>
        <fullName evidence="1">Uncharacterized protein</fullName>
    </submittedName>
</protein>
<dbReference type="GeneID" id="7834423"/>
<organism evidence="1 2">
    <name type="scientific">Tetrahymena thermophila (strain SB210)</name>
    <dbReference type="NCBI Taxonomy" id="312017"/>
    <lineage>
        <taxon>Eukaryota</taxon>
        <taxon>Sar</taxon>
        <taxon>Alveolata</taxon>
        <taxon>Ciliophora</taxon>
        <taxon>Intramacronucleata</taxon>
        <taxon>Oligohymenophorea</taxon>
        <taxon>Hymenostomatida</taxon>
        <taxon>Tetrahymenina</taxon>
        <taxon>Tetrahymenidae</taxon>
        <taxon>Tetrahymena</taxon>
    </lineage>
</organism>